<proteinExistence type="predicted"/>
<evidence type="ECO:0000313" key="2">
    <source>
        <dbReference type="EMBL" id="MBK1812118.1"/>
    </source>
</evidence>
<organism evidence="2 3">
    <name type="scientific">Clostridium yunnanense</name>
    <dbReference type="NCBI Taxonomy" id="2800325"/>
    <lineage>
        <taxon>Bacteria</taxon>
        <taxon>Bacillati</taxon>
        <taxon>Bacillota</taxon>
        <taxon>Clostridia</taxon>
        <taxon>Eubacteriales</taxon>
        <taxon>Clostridiaceae</taxon>
        <taxon>Clostridium</taxon>
    </lineage>
</organism>
<accession>A0ABS1ES39</accession>
<dbReference type="Gene3D" id="3.40.630.30">
    <property type="match status" value="1"/>
</dbReference>
<evidence type="ECO:0000259" key="1">
    <source>
        <dbReference type="PROSITE" id="PS51186"/>
    </source>
</evidence>
<dbReference type="InterPro" id="IPR016181">
    <property type="entry name" value="Acyl_CoA_acyltransferase"/>
</dbReference>
<sequence>MNNANIKIIEYSEIYAEDTVSIWRKSKERAIGQKEMHSFENHVNFLNNILNIDNEIYIAIDINTNRVIGILAFNENEINQLYIHIGYQGKGLGKKFVDIAKNKSKGRLTLFTFEVNEKAQRFYENNGFKIIEKGNDNEENLNDIKYEWIRST</sequence>
<keyword evidence="3" id="KW-1185">Reference proteome</keyword>
<dbReference type="SUPFAM" id="SSF55729">
    <property type="entry name" value="Acyl-CoA N-acyltransferases (Nat)"/>
    <property type="match status" value="1"/>
</dbReference>
<dbReference type="InterPro" id="IPR000182">
    <property type="entry name" value="GNAT_dom"/>
</dbReference>
<dbReference type="RefSeq" id="WP_200271004.1">
    <property type="nucleotide sequence ID" value="NZ_JAENHN010000045.1"/>
</dbReference>
<name>A0ABS1ES39_9CLOT</name>
<reference evidence="3" key="1">
    <citation type="submission" date="2021-01" db="EMBL/GenBank/DDBJ databases">
        <title>Genome public.</title>
        <authorList>
            <person name="Liu C."/>
            <person name="Sun Q."/>
        </authorList>
    </citation>
    <scope>NUCLEOTIDE SEQUENCE [LARGE SCALE GENOMIC DNA]</scope>
    <source>
        <strain evidence="3">YIM B02505</strain>
    </source>
</reference>
<dbReference type="Pfam" id="PF13508">
    <property type="entry name" value="Acetyltransf_7"/>
    <property type="match status" value="1"/>
</dbReference>
<comment type="caution">
    <text evidence="2">The sequence shown here is derived from an EMBL/GenBank/DDBJ whole genome shotgun (WGS) entry which is preliminary data.</text>
</comment>
<protein>
    <submittedName>
        <fullName evidence="2">GNAT family N-acetyltransferase</fullName>
    </submittedName>
</protein>
<dbReference type="Proteomes" id="UP000596739">
    <property type="component" value="Unassembled WGS sequence"/>
</dbReference>
<evidence type="ECO:0000313" key="3">
    <source>
        <dbReference type="Proteomes" id="UP000596739"/>
    </source>
</evidence>
<dbReference type="EMBL" id="JAENHN010000045">
    <property type="protein sequence ID" value="MBK1812118.1"/>
    <property type="molecule type" value="Genomic_DNA"/>
</dbReference>
<gene>
    <name evidence="2" type="ORF">JHL18_15960</name>
</gene>
<dbReference type="PROSITE" id="PS51186">
    <property type="entry name" value="GNAT"/>
    <property type="match status" value="1"/>
</dbReference>
<feature type="domain" description="N-acetyltransferase" evidence="1">
    <location>
        <begin position="6"/>
        <end position="152"/>
    </location>
</feature>